<dbReference type="Proteomes" id="UP000044806">
    <property type="component" value="Unassembled WGS sequence"/>
</dbReference>
<evidence type="ECO:0000313" key="4">
    <source>
        <dbReference type="Proteomes" id="UP000046067"/>
    </source>
</evidence>
<reference evidence="3 4" key="1">
    <citation type="submission" date="2015-07" db="EMBL/GenBank/DDBJ databases">
        <authorList>
            <consortium name="Pathogen Informatics"/>
        </authorList>
    </citation>
    <scope>NUCLEOTIDE SEQUENCE [LARGE SCALE GENOMIC DNA]</scope>
    <source>
        <strain evidence="2 4">A325</strain>
        <strain evidence="1 3">A51</strain>
    </source>
</reference>
<protein>
    <submittedName>
        <fullName evidence="1">Uncharacterized protein</fullName>
    </submittedName>
</protein>
<gene>
    <name evidence="1" type="ORF">ERS013165_00990</name>
    <name evidence="2" type="ORF">ERS013201_01188</name>
</gene>
<evidence type="ECO:0000313" key="2">
    <source>
        <dbReference type="EMBL" id="CSB87894.1"/>
    </source>
</evidence>
<accession>A0A655WU92</accession>
<dbReference type="Proteomes" id="UP000046067">
    <property type="component" value="Unassembled WGS sequence"/>
</dbReference>
<dbReference type="EMBL" id="CWOW01000003">
    <property type="protein sequence ID" value="CSA18624.1"/>
    <property type="molecule type" value="Genomic_DNA"/>
</dbReference>
<evidence type="ECO:0000313" key="3">
    <source>
        <dbReference type="Proteomes" id="UP000044806"/>
    </source>
</evidence>
<dbReference type="EMBL" id="CWQJ01000006">
    <property type="protein sequence ID" value="CSB87894.1"/>
    <property type="molecule type" value="Genomic_DNA"/>
</dbReference>
<evidence type="ECO:0000313" key="1">
    <source>
        <dbReference type="EMBL" id="CSA18624.1"/>
    </source>
</evidence>
<proteinExistence type="predicted"/>
<organism evidence="1 3">
    <name type="scientific">Vibrio cholerae</name>
    <dbReference type="NCBI Taxonomy" id="666"/>
    <lineage>
        <taxon>Bacteria</taxon>
        <taxon>Pseudomonadati</taxon>
        <taxon>Pseudomonadota</taxon>
        <taxon>Gammaproteobacteria</taxon>
        <taxon>Vibrionales</taxon>
        <taxon>Vibrionaceae</taxon>
        <taxon>Vibrio</taxon>
    </lineage>
</organism>
<name>A0A655WU92_VIBCL</name>
<sequence>MVFILVMSWPISSPVVTLARLLKFPSAISLANLRALAIAITICLLNANPRINPNKIAKALK</sequence>
<dbReference type="AlphaFoldDB" id="A0A655WU92"/>